<dbReference type="InterPro" id="IPR021332">
    <property type="entry name" value="DUF2944"/>
</dbReference>
<sequence>MDAIVEQALTKWPNVPHCYGWLALDARGNWRMRNEHAQAHDLPGDKITQPALRSFINRNYTCDQQGRWYFQNGPQRVYVDLEVTPYIAHTEPAYGFVLQTGVHLSGIDAAWLSDQGRLFLQGDGKFAMLDDRDLAQCMTDLLLNDEHVADEKLMVWLEQHGASGALSLSHDSKKISVNYIKEAAISEEFKFMRVPRTSI</sequence>
<dbReference type="AlphaFoldDB" id="A0A4R6GHF9"/>
<gene>
    <name evidence="1" type="ORF">EV677_0955</name>
</gene>
<reference evidence="1 2" key="1">
    <citation type="submission" date="2019-03" db="EMBL/GenBank/DDBJ databases">
        <title>Genomic Encyclopedia of Type Strains, Phase IV (KMG-IV): sequencing the most valuable type-strain genomes for metagenomic binning, comparative biology and taxonomic classification.</title>
        <authorList>
            <person name="Goeker M."/>
        </authorList>
    </citation>
    <scope>NUCLEOTIDE SEQUENCE [LARGE SCALE GENOMIC DNA]</scope>
    <source>
        <strain evidence="1 2">DSM 18555</strain>
    </source>
</reference>
<proteinExistence type="predicted"/>
<dbReference type="OrthoDB" id="7057642at2"/>
<comment type="caution">
    <text evidence="1">The sequence shown here is derived from an EMBL/GenBank/DDBJ whole genome shotgun (WGS) entry which is preliminary data.</text>
</comment>
<dbReference type="EMBL" id="SNWF01000004">
    <property type="protein sequence ID" value="TDN94411.1"/>
    <property type="molecule type" value="Genomic_DNA"/>
</dbReference>
<dbReference type="Pfam" id="PF11161">
    <property type="entry name" value="DUF2944"/>
    <property type="match status" value="1"/>
</dbReference>
<keyword evidence="2" id="KW-1185">Reference proteome</keyword>
<accession>A0A4R6GHF9</accession>
<protein>
    <submittedName>
        <fullName evidence="1">DUF2946 family protein</fullName>
    </submittedName>
</protein>
<dbReference type="RefSeq" id="WP_112991054.1">
    <property type="nucleotide sequence ID" value="NZ_PTLZ01000001.1"/>
</dbReference>
<name>A0A4R6GHF9_9BURK</name>
<organism evidence="1 2">
    <name type="scientific">Herminiimonas fonticola</name>
    <dbReference type="NCBI Taxonomy" id="303380"/>
    <lineage>
        <taxon>Bacteria</taxon>
        <taxon>Pseudomonadati</taxon>
        <taxon>Pseudomonadota</taxon>
        <taxon>Betaproteobacteria</taxon>
        <taxon>Burkholderiales</taxon>
        <taxon>Oxalobacteraceae</taxon>
        <taxon>Herminiimonas</taxon>
    </lineage>
</organism>
<dbReference type="Proteomes" id="UP000294737">
    <property type="component" value="Unassembled WGS sequence"/>
</dbReference>
<evidence type="ECO:0000313" key="2">
    <source>
        <dbReference type="Proteomes" id="UP000294737"/>
    </source>
</evidence>
<evidence type="ECO:0000313" key="1">
    <source>
        <dbReference type="EMBL" id="TDN94411.1"/>
    </source>
</evidence>